<proteinExistence type="predicted"/>
<accession>A0A2K6W8X2</accession>
<dbReference type="AlphaFoldDB" id="A0A2K6W8X2"/>
<organism evidence="1 2">
    <name type="scientific">Onchocerca volvulus</name>
    <dbReference type="NCBI Taxonomy" id="6282"/>
    <lineage>
        <taxon>Eukaryota</taxon>
        <taxon>Metazoa</taxon>
        <taxon>Ecdysozoa</taxon>
        <taxon>Nematoda</taxon>
        <taxon>Chromadorea</taxon>
        <taxon>Rhabditida</taxon>
        <taxon>Spirurina</taxon>
        <taxon>Spiruromorpha</taxon>
        <taxon>Filarioidea</taxon>
        <taxon>Onchocercidae</taxon>
        <taxon>Onchocerca</taxon>
    </lineage>
</organism>
<reference evidence="2" key="1">
    <citation type="submission" date="2013-10" db="EMBL/GenBank/DDBJ databases">
        <title>Genome sequencing of Onchocerca volvulus.</title>
        <authorList>
            <person name="Cotton J."/>
            <person name="Tsai J."/>
            <person name="Stanley E."/>
            <person name="Tracey A."/>
            <person name="Holroyd N."/>
            <person name="Lustigman S."/>
            <person name="Berriman M."/>
        </authorList>
    </citation>
    <scope>NUCLEOTIDE SEQUENCE</scope>
</reference>
<protein>
    <submittedName>
        <fullName evidence="1">Uncharacterized protein</fullName>
    </submittedName>
</protein>
<dbReference type="Proteomes" id="UP000024404">
    <property type="component" value="Unassembled WGS sequence"/>
</dbReference>
<sequence length="76" mass="8812">MPTFGQSIRKVLMVILHLHKESIPEDEKERGCRAMIAKHQSYIDKAIKKAYITYAVNCSYRKWNMTSGLLQVQNLS</sequence>
<keyword evidence="2" id="KW-1185">Reference proteome</keyword>
<dbReference type="EMBL" id="CMVM020000172">
    <property type="status" value="NOT_ANNOTATED_CDS"/>
    <property type="molecule type" value="Genomic_DNA"/>
</dbReference>
<dbReference type="EnsemblMetazoa" id="OVOC6376.1">
    <property type="protein sequence ID" value="OVOC6376.1"/>
    <property type="gene ID" value="WBGene00243185"/>
</dbReference>
<name>A0A2K6W8X2_ONCVO</name>
<evidence type="ECO:0000313" key="2">
    <source>
        <dbReference type="Proteomes" id="UP000024404"/>
    </source>
</evidence>
<evidence type="ECO:0000313" key="1">
    <source>
        <dbReference type="EnsemblMetazoa" id="OVOC6376.1"/>
    </source>
</evidence>
<reference evidence="1" key="2">
    <citation type="submission" date="2018-02" db="UniProtKB">
        <authorList>
            <consortium name="EnsemblMetazoa"/>
        </authorList>
    </citation>
    <scope>IDENTIFICATION</scope>
</reference>